<dbReference type="PIRSF" id="PIRSF006593">
    <property type="entry name" value="UCP006593"/>
    <property type="match status" value="1"/>
</dbReference>
<dbReference type="AlphaFoldDB" id="A0A328Q7F5"/>
<gene>
    <name evidence="2" type="ORF">CA615_05600</name>
</gene>
<dbReference type="Pfam" id="PF01937">
    <property type="entry name" value="ARMT1-like_dom"/>
    <property type="match status" value="1"/>
</dbReference>
<sequence length="288" mass="32597">MKVNYECASCMLRQSREAIEHAVEANDKRMDVSLKVLEFMEKHFKKDSNSNKLGTDLHHMIMKETKNNDPYKQLREQGNQLAKKLVPPIEDMLKENPSFENYVKIAVAGNIIDFGALEESTNMEELIKEQLKRQPSINHIDKLDKALQTAKTVLYLADNCGEIVFDKLLIEKIKEDYNLEIILALKENPILNDALLSDAEDLELDKYTKLITTGAASVGVVEDYVSDELIELLHSCDVVISKGMGNYEGLTEMNINRSVFFLLNTKCQAISDEIGVGLRSSVIIKKDL</sequence>
<dbReference type="SUPFAM" id="SSF111321">
    <property type="entry name" value="AF1104-like"/>
    <property type="match status" value="1"/>
</dbReference>
<dbReference type="Gene3D" id="1.10.8.380">
    <property type="entry name" value="Uncharacterised protein PF01937, DUF89, domain 1"/>
    <property type="match status" value="1"/>
</dbReference>
<dbReference type="InterPro" id="IPR014444">
    <property type="entry name" value="PH1575-like"/>
</dbReference>
<feature type="domain" description="Damage-control phosphatase ARMT1-like metal-binding" evidence="1">
    <location>
        <begin position="4"/>
        <end position="281"/>
    </location>
</feature>
<evidence type="ECO:0000259" key="1">
    <source>
        <dbReference type="Pfam" id="PF01937"/>
    </source>
</evidence>
<reference evidence="2 3" key="1">
    <citation type="submission" date="2017-05" db="EMBL/GenBank/DDBJ databases">
        <title>Host range expansion of the Methanosphaera genus to humans and monogastric animals involves recent and extensive reduction in genome content.</title>
        <authorList>
            <person name="Hoedt E.C."/>
            <person name="Volmer J.G."/>
            <person name="Parks D.H."/>
            <person name="Rosewarne C.P."/>
            <person name="Denman S.E."/>
            <person name="Mcsweeney C.S."/>
            <person name="O Cuiv P."/>
            <person name="Hugenholtz P."/>
            <person name="Tyson G.W."/>
            <person name="Morrison M."/>
        </authorList>
    </citation>
    <scope>NUCLEOTIDE SEQUENCE [LARGE SCALE GENOMIC DNA]</scope>
    <source>
        <strain evidence="2 3">PA5</strain>
    </source>
</reference>
<dbReference type="GeneID" id="3855519"/>
<proteinExistence type="predicted"/>
<dbReference type="Gene3D" id="3.40.50.10880">
    <property type="entry name" value="Uncharacterised protein PF01937, DUF89, domain 3"/>
    <property type="match status" value="1"/>
</dbReference>
<accession>A0A328Q7F5</accession>
<organism evidence="2 3">
    <name type="scientific">Methanosphaera stadtmanae</name>
    <dbReference type="NCBI Taxonomy" id="2317"/>
    <lineage>
        <taxon>Archaea</taxon>
        <taxon>Methanobacteriati</taxon>
        <taxon>Methanobacteriota</taxon>
        <taxon>Methanomada group</taxon>
        <taxon>Methanobacteria</taxon>
        <taxon>Methanobacteriales</taxon>
        <taxon>Methanobacteriaceae</taxon>
        <taxon>Methanosphaera</taxon>
    </lineage>
</organism>
<dbReference type="InterPro" id="IPR036075">
    <property type="entry name" value="ARMT-1-like_metal-bd_sf"/>
</dbReference>
<dbReference type="EMBL" id="NGJK01000077">
    <property type="protein sequence ID" value="RAP02709.1"/>
    <property type="molecule type" value="Genomic_DNA"/>
</dbReference>
<dbReference type="InterPro" id="IPR002791">
    <property type="entry name" value="ARMT1-like_metal-bd"/>
</dbReference>
<name>A0A328Q7F5_9EURY</name>
<comment type="caution">
    <text evidence="2">The sequence shown here is derived from an EMBL/GenBank/DDBJ whole genome shotgun (WGS) entry which is preliminary data.</text>
</comment>
<evidence type="ECO:0000313" key="3">
    <source>
        <dbReference type="Proteomes" id="UP000248557"/>
    </source>
</evidence>
<dbReference type="RefSeq" id="WP_011406705.1">
    <property type="nucleotide sequence ID" value="NZ_CATZNA010000033.1"/>
</dbReference>
<evidence type="ECO:0000313" key="2">
    <source>
        <dbReference type="EMBL" id="RAP02709.1"/>
    </source>
</evidence>
<dbReference type="Proteomes" id="UP000248557">
    <property type="component" value="Unassembled WGS sequence"/>
</dbReference>
<dbReference type="Gene3D" id="1.10.285.20">
    <property type="entry name" value="Uncharacterised protein PF01937, DUF89, domain 2"/>
    <property type="match status" value="1"/>
</dbReference>
<dbReference type="OMA" id="ADNCGEI"/>
<protein>
    <recommendedName>
        <fullName evidence="1">Damage-control phosphatase ARMT1-like metal-binding domain-containing protein</fullName>
    </recommendedName>
</protein>